<sequence>MAPKGRLAIIAGGGELPHIGMKEALLAGEDALFLGLIESDFTPREHSARTIPVHITQVGKILKLIQKEKITRILMLGKVRKDLLFQKLKFDLKALAILARTINRNDYPIFLAIADEFEAMGVKVISQKIYLQSLLLPEGRYTPKKFNSQELKDIDFGMFYAEKMADLDIGQMVVVCDESVIAVEAVEGTDETIKRGGLYTKKKGDAVVCKSPKAKQDNRFDLPTIGIHTFQMILESGCKTLCIREGETLVVDPKAAIEFATKHKLNFCVLGKGGSKVLNGNQKKIPST</sequence>
<dbReference type="InterPro" id="IPR043167">
    <property type="entry name" value="LpxI_C_sf"/>
</dbReference>
<dbReference type="Proteomes" id="UP000298125">
    <property type="component" value="Unassembled WGS sequence"/>
</dbReference>
<organism evidence="3 4">
    <name type="scientific">Leptospira perdikensis</name>
    <dbReference type="NCBI Taxonomy" id="2484948"/>
    <lineage>
        <taxon>Bacteria</taxon>
        <taxon>Pseudomonadati</taxon>
        <taxon>Spirochaetota</taxon>
        <taxon>Spirochaetia</taxon>
        <taxon>Leptospirales</taxon>
        <taxon>Leptospiraceae</taxon>
        <taxon>Leptospira</taxon>
    </lineage>
</organism>
<proteinExistence type="predicted"/>
<name>A0A4R9JM34_9LEPT</name>
<dbReference type="PANTHER" id="PTHR39962:SF1">
    <property type="entry name" value="LPXI FAMILY PROTEIN"/>
    <property type="match status" value="1"/>
</dbReference>
<dbReference type="Gene3D" id="3.40.140.80">
    <property type="match status" value="1"/>
</dbReference>
<dbReference type="InterPro" id="IPR041255">
    <property type="entry name" value="LpxI_N"/>
</dbReference>
<dbReference type="Pfam" id="PF06230">
    <property type="entry name" value="LpxI_C"/>
    <property type="match status" value="1"/>
</dbReference>
<dbReference type="InterPro" id="IPR053174">
    <property type="entry name" value="LpxI"/>
</dbReference>
<feature type="domain" description="LpxI N-terminal" evidence="2">
    <location>
        <begin position="6"/>
        <end position="134"/>
    </location>
</feature>
<accession>A0A4R9JM34</accession>
<evidence type="ECO:0000313" key="3">
    <source>
        <dbReference type="EMBL" id="TGL45871.1"/>
    </source>
</evidence>
<dbReference type="OrthoDB" id="9789836at2"/>
<comment type="caution">
    <text evidence="3">The sequence shown here is derived from an EMBL/GenBank/DDBJ whole genome shotgun (WGS) entry which is preliminary data.</text>
</comment>
<evidence type="ECO:0000259" key="2">
    <source>
        <dbReference type="Pfam" id="PF17930"/>
    </source>
</evidence>
<evidence type="ECO:0000313" key="4">
    <source>
        <dbReference type="Proteomes" id="UP000298125"/>
    </source>
</evidence>
<dbReference type="EMBL" id="RQGA01000001">
    <property type="protein sequence ID" value="TGL45871.1"/>
    <property type="molecule type" value="Genomic_DNA"/>
</dbReference>
<dbReference type="InterPro" id="IPR010415">
    <property type="entry name" value="LpxI_C"/>
</dbReference>
<keyword evidence="4" id="KW-1185">Reference proteome</keyword>
<dbReference type="RefSeq" id="WP_135575210.1">
    <property type="nucleotide sequence ID" value="NZ_RQGA01000001.1"/>
</dbReference>
<evidence type="ECO:0000259" key="1">
    <source>
        <dbReference type="Pfam" id="PF06230"/>
    </source>
</evidence>
<dbReference type="Pfam" id="PF17930">
    <property type="entry name" value="LpxI_N"/>
    <property type="match status" value="1"/>
</dbReference>
<reference evidence="3" key="1">
    <citation type="journal article" date="2019" name="PLoS Negl. Trop. Dis.">
        <title>Revisiting the worldwide diversity of Leptospira species in the environment.</title>
        <authorList>
            <person name="Vincent A.T."/>
            <person name="Schiettekatte O."/>
            <person name="Bourhy P."/>
            <person name="Veyrier F.J."/>
            <person name="Picardeau M."/>
        </authorList>
    </citation>
    <scope>NUCLEOTIDE SEQUENCE [LARGE SCALE GENOMIC DNA]</scope>
    <source>
        <strain evidence="3">201702692</strain>
    </source>
</reference>
<dbReference type="PANTHER" id="PTHR39962">
    <property type="entry name" value="BLL4848 PROTEIN"/>
    <property type="match status" value="1"/>
</dbReference>
<feature type="domain" description="LpxI C-terminal" evidence="1">
    <location>
        <begin position="137"/>
        <end position="266"/>
    </location>
</feature>
<dbReference type="AlphaFoldDB" id="A0A4R9JM34"/>
<dbReference type="Gene3D" id="3.40.50.20">
    <property type="match status" value="1"/>
</dbReference>
<protein>
    <submittedName>
        <fullName evidence="3">LpxI family protein</fullName>
    </submittedName>
</protein>
<gene>
    <name evidence="3" type="ORF">EHQ49_00345</name>
</gene>